<dbReference type="OrthoDB" id="676979at2759"/>
<comment type="caution">
    <text evidence="7">The sequence shown here is derived from an EMBL/GenBank/DDBJ whole genome shotgun (WGS) entry which is preliminary data.</text>
</comment>
<keyword evidence="8" id="KW-1185">Reference proteome</keyword>
<feature type="chain" id="PRO_5032333476" description="Leucine-rich repeat-containing N-terminal plant-type domain-containing protein" evidence="6">
    <location>
        <begin position="33"/>
        <end position="343"/>
    </location>
</feature>
<comment type="subcellular location">
    <subcellularLocation>
        <location evidence="1">Cell envelope</location>
    </subcellularLocation>
    <subcellularLocation>
        <location evidence="2">Membrane</location>
    </subcellularLocation>
</comment>
<evidence type="ECO:0008006" key="9">
    <source>
        <dbReference type="Google" id="ProtNLM"/>
    </source>
</evidence>
<accession>A0A835FUJ4</accession>
<dbReference type="Pfam" id="PF00560">
    <property type="entry name" value="LRR_1"/>
    <property type="match status" value="3"/>
</dbReference>
<dbReference type="Proteomes" id="UP000636709">
    <property type="component" value="Unassembled WGS sequence"/>
</dbReference>
<dbReference type="PANTHER" id="PTHR48059:SF4">
    <property type="entry name" value="POLYGALACTURONASE INHIBITOR 1-RELATED"/>
    <property type="match status" value="1"/>
</dbReference>
<dbReference type="Gene3D" id="3.80.10.10">
    <property type="entry name" value="Ribonuclease Inhibitor"/>
    <property type="match status" value="1"/>
</dbReference>
<evidence type="ECO:0000256" key="4">
    <source>
        <dbReference type="ARBA" id="ARBA00022737"/>
    </source>
</evidence>
<feature type="signal peptide" evidence="6">
    <location>
        <begin position="1"/>
        <end position="32"/>
    </location>
</feature>
<protein>
    <recommendedName>
        <fullName evidence="9">Leucine-rich repeat-containing N-terminal plant-type domain-containing protein</fullName>
    </recommendedName>
</protein>
<dbReference type="InterPro" id="IPR001611">
    <property type="entry name" value="Leu-rich_rpt"/>
</dbReference>
<evidence type="ECO:0000256" key="2">
    <source>
        <dbReference type="ARBA" id="ARBA00004370"/>
    </source>
</evidence>
<dbReference type="EMBL" id="JACEFO010000305">
    <property type="protein sequence ID" value="KAF8775554.1"/>
    <property type="molecule type" value="Genomic_DNA"/>
</dbReference>
<dbReference type="AlphaFoldDB" id="A0A835FUJ4"/>
<evidence type="ECO:0000256" key="3">
    <source>
        <dbReference type="ARBA" id="ARBA00022729"/>
    </source>
</evidence>
<evidence type="ECO:0000256" key="6">
    <source>
        <dbReference type="SAM" id="SignalP"/>
    </source>
</evidence>
<dbReference type="GO" id="GO:0016020">
    <property type="term" value="C:membrane"/>
    <property type="evidence" value="ECO:0007669"/>
    <property type="project" value="UniProtKB-SubCell"/>
</dbReference>
<reference evidence="7" key="1">
    <citation type="submission" date="2020-07" db="EMBL/GenBank/DDBJ databases">
        <title>Genome sequence and genetic diversity analysis of an under-domesticated orphan crop, white fonio (Digitaria exilis).</title>
        <authorList>
            <person name="Bennetzen J.L."/>
            <person name="Chen S."/>
            <person name="Ma X."/>
            <person name="Wang X."/>
            <person name="Yssel A.E.J."/>
            <person name="Chaluvadi S.R."/>
            <person name="Johnson M."/>
            <person name="Gangashetty P."/>
            <person name="Hamidou F."/>
            <person name="Sanogo M.D."/>
            <person name="Zwaenepoel A."/>
            <person name="Wallace J."/>
            <person name="Van De Peer Y."/>
            <person name="Van Deynze A."/>
        </authorList>
    </citation>
    <scope>NUCLEOTIDE SEQUENCE</scope>
    <source>
        <tissue evidence="7">Leaves</tissue>
    </source>
</reference>
<dbReference type="FunFam" id="3.80.10.10:FF:000400">
    <property type="entry name" value="Nuclear pore complex protein NUP107"/>
    <property type="match status" value="1"/>
</dbReference>
<dbReference type="PANTHER" id="PTHR48059">
    <property type="entry name" value="POLYGALACTURONASE INHIBITOR 1"/>
    <property type="match status" value="1"/>
</dbReference>
<organism evidence="7 8">
    <name type="scientific">Digitaria exilis</name>
    <dbReference type="NCBI Taxonomy" id="1010633"/>
    <lineage>
        <taxon>Eukaryota</taxon>
        <taxon>Viridiplantae</taxon>
        <taxon>Streptophyta</taxon>
        <taxon>Embryophyta</taxon>
        <taxon>Tracheophyta</taxon>
        <taxon>Spermatophyta</taxon>
        <taxon>Magnoliopsida</taxon>
        <taxon>Liliopsida</taxon>
        <taxon>Poales</taxon>
        <taxon>Poaceae</taxon>
        <taxon>PACMAD clade</taxon>
        <taxon>Panicoideae</taxon>
        <taxon>Panicodae</taxon>
        <taxon>Paniceae</taxon>
        <taxon>Anthephorinae</taxon>
        <taxon>Digitaria</taxon>
    </lineage>
</organism>
<keyword evidence="3 6" id="KW-0732">Signal</keyword>
<keyword evidence="4" id="KW-0677">Repeat</keyword>
<evidence type="ECO:0000313" key="7">
    <source>
        <dbReference type="EMBL" id="KAF8775554.1"/>
    </source>
</evidence>
<sequence>MTTKTSGAFQFQHVVVFLLAVTSLLLTTTTTAAGEKRCHSDDKAALQGISAALGNYLASEMDIPCCEWFSVDCDPSTGRVVSFSIMDDANLTGTIPDAIAGLAHLQELVVHKLPAISGPIPPAIGKLSNLSLLIISWTAFSGLIPSFLGELTQLTFLDLSFNSLTGSIPASLAAISNLSGINLSRNRLTGAIPPLLFSESPREAYLWLSHNNLTGDIPPEFAAVGFSEIDLSRNALTGDASALFGQGKPVHQIDMDLSRNGFSFNLSGVELPAQLSGMDLSHNAIYGGIPAQVANLSNLVLFNVSYNRLCGEVPTGGNMGRFDAYSYQHNKCLCGAPLANPCQ</sequence>
<gene>
    <name evidence="7" type="ORF">HU200_004479</name>
</gene>
<evidence type="ECO:0000256" key="5">
    <source>
        <dbReference type="ARBA" id="ARBA00023136"/>
    </source>
</evidence>
<evidence type="ECO:0000256" key="1">
    <source>
        <dbReference type="ARBA" id="ARBA00004196"/>
    </source>
</evidence>
<dbReference type="PRINTS" id="PR00019">
    <property type="entry name" value="LEURICHRPT"/>
</dbReference>
<dbReference type="InterPro" id="IPR032675">
    <property type="entry name" value="LRR_dom_sf"/>
</dbReference>
<keyword evidence="5" id="KW-0472">Membrane</keyword>
<dbReference type="InterPro" id="IPR051848">
    <property type="entry name" value="PGIP"/>
</dbReference>
<proteinExistence type="predicted"/>
<evidence type="ECO:0000313" key="8">
    <source>
        <dbReference type="Proteomes" id="UP000636709"/>
    </source>
</evidence>
<dbReference type="SUPFAM" id="SSF52058">
    <property type="entry name" value="L domain-like"/>
    <property type="match status" value="1"/>
</dbReference>
<name>A0A835FUJ4_9POAL</name>